<keyword evidence="5 7" id="KW-0496">Mitochondrion</keyword>
<dbReference type="Pfam" id="PF19324">
    <property type="entry name" value="LETM2_N"/>
    <property type="match status" value="1"/>
</dbReference>
<dbReference type="GO" id="GO:0030003">
    <property type="term" value="P:intracellular monoatomic cation homeostasis"/>
    <property type="evidence" value="ECO:0007669"/>
    <property type="project" value="TreeGrafter"/>
</dbReference>
<organism evidence="10 11">
    <name type="scientific">Geotrypetes seraphini</name>
    <name type="common">Gaboon caecilian</name>
    <name type="synonym">Caecilia seraphini</name>
    <dbReference type="NCBI Taxonomy" id="260995"/>
    <lineage>
        <taxon>Eukaryota</taxon>
        <taxon>Metazoa</taxon>
        <taxon>Chordata</taxon>
        <taxon>Craniata</taxon>
        <taxon>Vertebrata</taxon>
        <taxon>Euteleostomi</taxon>
        <taxon>Amphibia</taxon>
        <taxon>Gymnophiona</taxon>
        <taxon>Geotrypetes</taxon>
    </lineage>
</organism>
<comment type="subcellular location">
    <subcellularLocation>
        <location evidence="1">Mitochondrion inner membrane</location>
        <topology evidence="1">Single-pass membrane protein</topology>
    </subcellularLocation>
</comment>
<sequence length="393" mass="44519">MAAYTCNVLLTAVRSRGPFNFMHTSCCPYALSAATFLRSQDVCLTYNQPLLPSCILVSAHTKAVRMLHSSSHWHQDLPNNPMPSKSTAKQDPEKVKPQPTSNRYVAVIKLLFRKIMKELNHYCQGFRLLWIDTKVAARMVWQLLHGQVLTRRERRREERLRKRLAAKLELAKFLQETISEMAQRNKTVTDSATQQFSSYVQQVRHSGQQPSTKEIMRFTKLFEDELTLERLERGQLVALCKLLELQPIGTNNLLRFQLLMTLRSIKADDEMISMEGIDGLSVSELQAASRTRGMRSLGLTEDQLKDQIAQWIDLHLKENVPPSLLLLSRAMYLTDVKPKPIEIPPIELPKTDPVVEETVLDTKKALGDPASSLQGIKATLETSQSSKASVNGV</sequence>
<evidence type="ECO:0000256" key="8">
    <source>
        <dbReference type="SAM" id="MobiDB-lite"/>
    </source>
</evidence>
<dbReference type="InterPro" id="IPR044202">
    <property type="entry name" value="LETM1/MDM38-like"/>
</dbReference>
<accession>A0A6P8RK16</accession>
<keyword evidence="6" id="KW-0472">Membrane</keyword>
<dbReference type="GeneID" id="117362352"/>
<evidence type="ECO:0000256" key="6">
    <source>
        <dbReference type="ARBA" id="ARBA00023136"/>
    </source>
</evidence>
<keyword evidence="10" id="KW-1185">Reference proteome</keyword>
<gene>
    <name evidence="11" type="primary">LETM2</name>
</gene>
<reference evidence="11" key="1">
    <citation type="submission" date="2025-08" db="UniProtKB">
        <authorList>
            <consortium name="RefSeq"/>
        </authorList>
    </citation>
    <scope>IDENTIFICATION</scope>
</reference>
<dbReference type="GO" id="GO:0005743">
    <property type="term" value="C:mitochondrial inner membrane"/>
    <property type="evidence" value="ECO:0007669"/>
    <property type="project" value="UniProtKB-SubCell"/>
</dbReference>
<dbReference type="RefSeq" id="XP_033804501.1">
    <property type="nucleotide sequence ID" value="XM_033948610.1"/>
</dbReference>
<feature type="domain" description="Letm1 RBD" evidence="9">
    <location>
        <begin position="158"/>
        <end position="378"/>
    </location>
</feature>
<evidence type="ECO:0000256" key="7">
    <source>
        <dbReference type="PROSITE-ProRule" id="PRU01094"/>
    </source>
</evidence>
<dbReference type="InterPro" id="IPR033122">
    <property type="entry name" value="LETM1-like_RBD"/>
</dbReference>
<keyword evidence="2" id="KW-0812">Transmembrane</keyword>
<evidence type="ECO:0000256" key="5">
    <source>
        <dbReference type="ARBA" id="ARBA00023128"/>
    </source>
</evidence>
<evidence type="ECO:0000313" key="11">
    <source>
        <dbReference type="RefSeq" id="XP_033804501.1"/>
    </source>
</evidence>
<dbReference type="PROSITE" id="PS51758">
    <property type="entry name" value="LETM1_RBD"/>
    <property type="match status" value="1"/>
</dbReference>
<dbReference type="GO" id="GO:0043022">
    <property type="term" value="F:ribosome binding"/>
    <property type="evidence" value="ECO:0007669"/>
    <property type="project" value="InterPro"/>
</dbReference>
<keyword evidence="4" id="KW-1133">Transmembrane helix</keyword>
<evidence type="ECO:0000313" key="10">
    <source>
        <dbReference type="Proteomes" id="UP000515159"/>
    </source>
</evidence>
<feature type="region of interest" description="Disordered" evidence="8">
    <location>
        <begin position="72"/>
        <end position="98"/>
    </location>
</feature>
<evidence type="ECO:0000256" key="1">
    <source>
        <dbReference type="ARBA" id="ARBA00004434"/>
    </source>
</evidence>
<evidence type="ECO:0000259" key="9">
    <source>
        <dbReference type="PROSITE" id="PS51758"/>
    </source>
</evidence>
<dbReference type="InterPro" id="IPR045742">
    <property type="entry name" value="LETM2_N"/>
</dbReference>
<dbReference type="CTD" id="137994"/>
<protein>
    <submittedName>
        <fullName evidence="11">LETM1 domain-containing protein LETM2, mitochondrial isoform X2</fullName>
    </submittedName>
</protein>
<dbReference type="AlphaFoldDB" id="A0A6P8RK16"/>
<evidence type="ECO:0000256" key="2">
    <source>
        <dbReference type="ARBA" id="ARBA00022692"/>
    </source>
</evidence>
<dbReference type="PANTHER" id="PTHR14009">
    <property type="entry name" value="LEUCINE ZIPPER-EF-HAND CONTAINING TRANSMEMBRANE PROTEIN"/>
    <property type="match status" value="1"/>
</dbReference>
<keyword evidence="3" id="KW-0999">Mitochondrion inner membrane</keyword>
<proteinExistence type="predicted"/>
<dbReference type="Proteomes" id="UP000515159">
    <property type="component" value="Chromosome 6"/>
</dbReference>
<evidence type="ECO:0000256" key="4">
    <source>
        <dbReference type="ARBA" id="ARBA00022989"/>
    </source>
</evidence>
<evidence type="ECO:0000256" key="3">
    <source>
        <dbReference type="ARBA" id="ARBA00022792"/>
    </source>
</evidence>
<dbReference type="Pfam" id="PF07766">
    <property type="entry name" value="LETM1_RBD"/>
    <property type="match status" value="1"/>
</dbReference>
<dbReference type="PANTHER" id="PTHR14009:SF7">
    <property type="entry name" value="LETM1 DOMAIN-CONTAINING PROTEIN LETM2, MITOCHONDRIAL"/>
    <property type="match status" value="1"/>
</dbReference>
<name>A0A6P8RK16_GEOSA</name>